<evidence type="ECO:0000256" key="2">
    <source>
        <dbReference type="ARBA" id="ARBA00022737"/>
    </source>
</evidence>
<evidence type="ECO:0000259" key="6">
    <source>
        <dbReference type="Pfam" id="PF23276"/>
    </source>
</evidence>
<dbReference type="EMBL" id="JAQHRD010000002">
    <property type="protein sequence ID" value="KAJ6444281.1"/>
    <property type="molecule type" value="Genomic_DNA"/>
</dbReference>
<reference evidence="7" key="1">
    <citation type="submission" date="2023-01" db="EMBL/GenBank/DDBJ databases">
        <title>The growth and conidiation of Purpureocillium lavendulum are regulated by nitrogen source and histone H3K14 acetylation.</title>
        <authorList>
            <person name="Tang P."/>
            <person name="Han J."/>
            <person name="Zhang C."/>
            <person name="Tang P."/>
            <person name="Qi F."/>
            <person name="Zhang K."/>
            <person name="Liang L."/>
        </authorList>
    </citation>
    <scope>NUCLEOTIDE SEQUENCE</scope>
    <source>
        <strain evidence="7">YMF1.00683</strain>
    </source>
</reference>
<feature type="domain" description="Pentatricopeptide repeat-containing protein-mitochondrial" evidence="6">
    <location>
        <begin position="334"/>
        <end position="463"/>
    </location>
</feature>
<accession>A0AB34G140</accession>
<evidence type="ECO:0000313" key="8">
    <source>
        <dbReference type="Proteomes" id="UP001163105"/>
    </source>
</evidence>
<dbReference type="InterPro" id="IPR057027">
    <property type="entry name" value="TPR_mt"/>
</dbReference>
<sequence length="613" mass="68011">MRGSQFIYDGLWRCLCPAFDRAALHRVVGPRSFALARPTQRVPSARCPRLVPSRQYATSADGPGETVEAPTTKELRPRRRAGVPREQTWEDRLLAPTPPTEDALQHVPVDDIVAALVAMRDPRGWSFHGQDIDRHGRILQLVRHLLGVRGQPASPFVYECVMDAMASPRGSAEGVRKLLDDLAQQGMKPTAAMCQGALAALANHPDYALRQEILTVMQEFWFTVNTPAKQSVVLGLLRDEQYELAYARLTELIETGARIDPWVYDIFIMVFGKLGFLDEMLQLLYRRKSTDTHGDVVTSLHYFTLDVCSEAFYYAGTMFAWNAVVRNSLLQPPDGVVENVLATAARHGDASLATETLDLIAQRTRVMAYHYEAVAEAFARAGDMAGALRILSIMKRNGIRVARGNTRMVYEALKDRPRLVQDAEGALRSLGADGLVPLAVVSVVMEAMSELGGSEGAMALYRDVSALCGEQPDSSMLQTLMVNSREQETKRSLARDYMASIAEEDDAVRSWRVYEELIPSCAQLGELDLAFRFARQAASLPTVSGGGTAAATRNHLGWLRRLVESAVEREDGRIWEVVDQLSKRGDAETTAKVQKMLQQTRLARRVGELPRRA</sequence>
<comment type="subunit">
    <text evidence="4">Binds to mitochondrial small subunit 15S rRNA.</text>
</comment>
<evidence type="ECO:0000256" key="5">
    <source>
        <dbReference type="PROSITE-ProRule" id="PRU00708"/>
    </source>
</evidence>
<evidence type="ECO:0000256" key="4">
    <source>
        <dbReference type="ARBA" id="ARBA00044511"/>
    </source>
</evidence>
<dbReference type="InterPro" id="IPR011990">
    <property type="entry name" value="TPR-like_helical_dom_sf"/>
</dbReference>
<dbReference type="InterPro" id="IPR002885">
    <property type="entry name" value="PPR_rpt"/>
</dbReference>
<comment type="function">
    <text evidence="3">Regulates mitochondrial small subunit maturation by controlling 15S rRNA 5'-end processing. Localizes to the 5' precursor of the 15S rRNA in a position that is subsequently occupied by mS47 in the mature yeast mtSSU. Uses structure and sequence-specific RNA recognition, binding to a single-stranded region of the precursor and specifically recognizing bases -6 to -1. The exchange of Ccm1 for mS47 is coupled to the irreversible removal of precursor rRNA that is accompanied by conformational changes of the mitoribosomal proteins uS5m and mS26. These conformational changes signal completion of 5'-end rRNA processing through protection of the mature 5'-end of the 15S rRNA and stabilization of mS47. The removal of the 5' precursor together with the dissociation of Ccm1 may be catalyzed by the 5'-3' exoribonuclease Pet127. Involved in the specific removal of group I introns in mitochondrial encoded transcripts.</text>
</comment>
<proteinExistence type="inferred from homology"/>
<keyword evidence="2" id="KW-0677">Repeat</keyword>
<dbReference type="Pfam" id="PF23276">
    <property type="entry name" value="TPR_24"/>
    <property type="match status" value="1"/>
</dbReference>
<dbReference type="AlphaFoldDB" id="A0AB34G140"/>
<dbReference type="PANTHER" id="PTHR47447">
    <property type="entry name" value="OS03G0856100 PROTEIN"/>
    <property type="match status" value="1"/>
</dbReference>
<evidence type="ECO:0000256" key="3">
    <source>
        <dbReference type="ARBA" id="ARBA00044493"/>
    </source>
</evidence>
<dbReference type="Proteomes" id="UP001163105">
    <property type="component" value="Unassembled WGS sequence"/>
</dbReference>
<dbReference type="PROSITE" id="PS51375">
    <property type="entry name" value="PPR"/>
    <property type="match status" value="1"/>
</dbReference>
<feature type="repeat" description="PPR" evidence="5">
    <location>
        <begin position="367"/>
        <end position="401"/>
    </location>
</feature>
<gene>
    <name evidence="7" type="ORF">O9K51_02675</name>
</gene>
<keyword evidence="8" id="KW-1185">Reference proteome</keyword>
<organism evidence="7 8">
    <name type="scientific">Purpureocillium lavendulum</name>
    <dbReference type="NCBI Taxonomy" id="1247861"/>
    <lineage>
        <taxon>Eukaryota</taxon>
        <taxon>Fungi</taxon>
        <taxon>Dikarya</taxon>
        <taxon>Ascomycota</taxon>
        <taxon>Pezizomycotina</taxon>
        <taxon>Sordariomycetes</taxon>
        <taxon>Hypocreomycetidae</taxon>
        <taxon>Hypocreales</taxon>
        <taxon>Ophiocordycipitaceae</taxon>
        <taxon>Purpureocillium</taxon>
    </lineage>
</organism>
<name>A0AB34G140_9HYPO</name>
<evidence type="ECO:0000313" key="7">
    <source>
        <dbReference type="EMBL" id="KAJ6444281.1"/>
    </source>
</evidence>
<comment type="caution">
    <text evidence="7">The sequence shown here is derived from an EMBL/GenBank/DDBJ whole genome shotgun (WGS) entry which is preliminary data.</text>
</comment>
<dbReference type="PANTHER" id="PTHR47447:SF17">
    <property type="entry name" value="OS12G0638900 PROTEIN"/>
    <property type="match status" value="1"/>
</dbReference>
<comment type="similarity">
    <text evidence="1">Belongs to the CCM1 family.</text>
</comment>
<protein>
    <submittedName>
        <fullName evidence="7">Pentatricopeptide repeat protein</fullName>
    </submittedName>
</protein>
<evidence type="ECO:0000256" key="1">
    <source>
        <dbReference type="ARBA" id="ARBA00006192"/>
    </source>
</evidence>
<dbReference type="Gene3D" id="1.25.40.10">
    <property type="entry name" value="Tetratricopeptide repeat domain"/>
    <property type="match status" value="2"/>
</dbReference>